<evidence type="ECO:0000313" key="1">
    <source>
        <dbReference type="EMBL" id="QHT67059.1"/>
    </source>
</evidence>
<protein>
    <submittedName>
        <fullName evidence="1">Uncharacterized protein</fullName>
    </submittedName>
</protein>
<dbReference type="AlphaFoldDB" id="A0A6C0GGL6"/>
<accession>A0A6C0GGL6</accession>
<keyword evidence="2" id="KW-1185">Reference proteome</keyword>
<dbReference type="Proteomes" id="UP000480178">
    <property type="component" value="Chromosome"/>
</dbReference>
<name>A0A6C0GGL6_9BACT</name>
<dbReference type="RefSeq" id="WP_162443103.1">
    <property type="nucleotide sequence ID" value="NZ_CP048222.1"/>
</dbReference>
<dbReference type="KEGG" id="rhoz:GXP67_10570"/>
<sequence length="109" mass="11982">MNACSQEPDTLLCAQGTVIGQGCLTNSYAIRLDRKNKEYGIAENVTFDNVVETLNLPEEFQVNGARIYFTFKKPAEDAGKYLTYCTSAPQVVILDISGQNCPVPVKNSK</sequence>
<dbReference type="EMBL" id="CP048222">
    <property type="protein sequence ID" value="QHT67059.1"/>
    <property type="molecule type" value="Genomic_DNA"/>
</dbReference>
<organism evidence="1 2">
    <name type="scientific">Rhodocytophaga rosea</name>
    <dbReference type="NCBI Taxonomy" id="2704465"/>
    <lineage>
        <taxon>Bacteria</taxon>
        <taxon>Pseudomonadati</taxon>
        <taxon>Bacteroidota</taxon>
        <taxon>Cytophagia</taxon>
        <taxon>Cytophagales</taxon>
        <taxon>Rhodocytophagaceae</taxon>
        <taxon>Rhodocytophaga</taxon>
    </lineage>
</organism>
<reference evidence="1 2" key="1">
    <citation type="submission" date="2020-01" db="EMBL/GenBank/DDBJ databases">
        <authorList>
            <person name="Kim M.K."/>
        </authorList>
    </citation>
    <scope>NUCLEOTIDE SEQUENCE [LARGE SCALE GENOMIC DNA]</scope>
    <source>
        <strain evidence="1 2">172606-1</strain>
    </source>
</reference>
<gene>
    <name evidence="1" type="ORF">GXP67_10570</name>
</gene>
<evidence type="ECO:0000313" key="2">
    <source>
        <dbReference type="Proteomes" id="UP000480178"/>
    </source>
</evidence>
<proteinExistence type="predicted"/>